<comment type="caution">
    <text evidence="1">The sequence shown here is derived from an EMBL/GenBank/DDBJ whole genome shotgun (WGS) entry which is preliminary data.</text>
</comment>
<evidence type="ECO:0000313" key="1">
    <source>
        <dbReference type="EMBL" id="GIN96122.1"/>
    </source>
</evidence>
<protein>
    <recommendedName>
        <fullName evidence="3">DUF1643 domain-containing protein</fullName>
    </recommendedName>
</protein>
<keyword evidence="2" id="KW-1185">Reference proteome</keyword>
<accession>A0ABQ4KVR8</accession>
<evidence type="ECO:0000313" key="2">
    <source>
        <dbReference type="Proteomes" id="UP000680670"/>
    </source>
</evidence>
<reference evidence="1 2" key="1">
    <citation type="submission" date="2021-03" db="EMBL/GenBank/DDBJ databases">
        <title>Antimicrobial resistance genes in bacteria isolated from Japanese honey, and their potential for conferring macrolide and lincosamide resistance in the American foulbrood pathogen Paenibacillus larvae.</title>
        <authorList>
            <person name="Okamoto M."/>
            <person name="Kumagai M."/>
            <person name="Kanamori H."/>
            <person name="Takamatsu D."/>
        </authorList>
    </citation>
    <scope>NUCLEOTIDE SEQUENCE [LARGE SCALE GENOMIC DNA]</scope>
    <source>
        <strain evidence="1 2">J6TS1</strain>
    </source>
</reference>
<evidence type="ECO:0008006" key="3">
    <source>
        <dbReference type="Google" id="ProtNLM"/>
    </source>
</evidence>
<dbReference type="EMBL" id="BORJ01000004">
    <property type="protein sequence ID" value="GIN96122.1"/>
    <property type="molecule type" value="Genomic_DNA"/>
</dbReference>
<dbReference type="Pfam" id="PF07799">
    <property type="entry name" value="DUF1643"/>
    <property type="match status" value="1"/>
</dbReference>
<dbReference type="InterPro" id="IPR012441">
    <property type="entry name" value="DUF1643"/>
</dbReference>
<dbReference type="Proteomes" id="UP000680670">
    <property type="component" value="Unassembled WGS sequence"/>
</dbReference>
<sequence length="98" mass="11324">MELVNLFAFRSESIKKLKERVRYENVEPVGDLNNQYLIKAIKDADKVMVAWGSNGGFQRRDKAVLSLLKDIPLFCFNKTSMGKPEYPKRIKGVELIEF</sequence>
<organism evidence="1 2">
    <name type="scientific">Siminovitchia terrae</name>
    <name type="common">Bacillus terrae</name>
    <dbReference type="NCBI Taxonomy" id="1914933"/>
    <lineage>
        <taxon>Bacteria</taxon>
        <taxon>Bacillati</taxon>
        <taxon>Bacillota</taxon>
        <taxon>Bacilli</taxon>
        <taxon>Bacillales</taxon>
        <taxon>Bacillaceae</taxon>
        <taxon>Siminovitchia</taxon>
    </lineage>
</organism>
<proteinExistence type="predicted"/>
<gene>
    <name evidence="1" type="ORF">J6TS1_19920</name>
</gene>
<name>A0ABQ4KVR8_SIMTE</name>